<evidence type="ECO:0000256" key="5">
    <source>
        <dbReference type="HAMAP-Rule" id="MF_00182"/>
    </source>
</evidence>
<evidence type="ECO:0000313" key="8">
    <source>
        <dbReference type="EMBL" id="MQM72707.1"/>
    </source>
</evidence>
<dbReference type="PROSITE" id="PS00373">
    <property type="entry name" value="GART"/>
    <property type="match status" value="1"/>
</dbReference>
<gene>
    <name evidence="5" type="primary">fmt</name>
    <name evidence="8" type="ORF">FRC53_04650</name>
</gene>
<dbReference type="SUPFAM" id="SSF53328">
    <property type="entry name" value="Formyltransferase"/>
    <property type="match status" value="1"/>
</dbReference>
<dbReference type="FunFam" id="3.40.50.12230:FF:000001">
    <property type="entry name" value="Methionyl-tRNA formyltransferase"/>
    <property type="match status" value="1"/>
</dbReference>
<evidence type="ECO:0000259" key="6">
    <source>
        <dbReference type="Pfam" id="PF00551"/>
    </source>
</evidence>
<sequence length="313" mass="34347">MNNIRVVVMGTTDFAVPALKKLYDSDFDVVCVVCQPDRPNGRGKKMRPLPMKKMAQDLDIPVFQPEKIREPEAVAHLKSLHPDFFVVAAYGQILSQEVLDIPTYGCINIHGSLLPKYRGAAPIHHAIIDGEAETGVSIMKMDIGMDTGAVYKKVVMPITETTTVGEMHDQMAEQGAEALIPVLKDVCAGTAEAVPQDPDKATYADKISRETGLIDWHQPADKVLRRINGTDPWPGAWCQYQTKKMKCFAPKILDQAASSRPGTVVSADSETGLIVASADQLVEIQEIQMPGKRRMKAKDYLRGNAIEVGTVLH</sequence>
<dbReference type="SUPFAM" id="SSF50486">
    <property type="entry name" value="FMT C-terminal domain-like"/>
    <property type="match status" value="1"/>
</dbReference>
<dbReference type="Pfam" id="PF02911">
    <property type="entry name" value="Formyl_trans_C"/>
    <property type="match status" value="1"/>
</dbReference>
<comment type="function">
    <text evidence="5">Attaches a formyl group to the free amino group of methionyl-tRNA(fMet). The formyl group appears to play a dual role in the initiator identity of N-formylmethionyl-tRNA by promoting its recognition by IF2 and preventing the misappropriation of this tRNA by the elongation apparatus.</text>
</comment>
<evidence type="ECO:0000256" key="1">
    <source>
        <dbReference type="ARBA" id="ARBA00010699"/>
    </source>
</evidence>
<dbReference type="InterPro" id="IPR044135">
    <property type="entry name" value="Met-tRNA-FMT_C"/>
</dbReference>
<dbReference type="EMBL" id="VOGB01000004">
    <property type="protein sequence ID" value="MQM72707.1"/>
    <property type="molecule type" value="Genomic_DNA"/>
</dbReference>
<evidence type="ECO:0000256" key="4">
    <source>
        <dbReference type="ARBA" id="ARBA00022917"/>
    </source>
</evidence>
<dbReference type="InterPro" id="IPR005794">
    <property type="entry name" value="Fmt"/>
</dbReference>
<comment type="similarity">
    <text evidence="1 5">Belongs to the Fmt family.</text>
</comment>
<dbReference type="InterPro" id="IPR041711">
    <property type="entry name" value="Met-tRNA-FMT_N"/>
</dbReference>
<dbReference type="InterPro" id="IPR005793">
    <property type="entry name" value="Formyl_trans_C"/>
</dbReference>
<dbReference type="InterPro" id="IPR036477">
    <property type="entry name" value="Formyl_transf_N_sf"/>
</dbReference>
<evidence type="ECO:0000313" key="9">
    <source>
        <dbReference type="Proteomes" id="UP000473648"/>
    </source>
</evidence>
<dbReference type="InterPro" id="IPR011034">
    <property type="entry name" value="Formyl_transferase-like_C_sf"/>
</dbReference>
<dbReference type="GO" id="GO:0005829">
    <property type="term" value="C:cytosol"/>
    <property type="evidence" value="ECO:0007669"/>
    <property type="project" value="TreeGrafter"/>
</dbReference>
<organism evidence="8 9">
    <name type="scientific">Candidatus Pseudoramibacter fermentans</name>
    <dbReference type="NCBI Taxonomy" id="2594427"/>
    <lineage>
        <taxon>Bacteria</taxon>
        <taxon>Bacillati</taxon>
        <taxon>Bacillota</taxon>
        <taxon>Clostridia</taxon>
        <taxon>Eubacteriales</taxon>
        <taxon>Eubacteriaceae</taxon>
        <taxon>Pseudoramibacter</taxon>
    </lineage>
</organism>
<protein>
    <recommendedName>
        <fullName evidence="2 5">Methionyl-tRNA formyltransferase</fullName>
        <ecNumber evidence="2 5">2.1.2.9</ecNumber>
    </recommendedName>
</protein>
<feature type="binding site" evidence="5">
    <location>
        <begin position="112"/>
        <end position="115"/>
    </location>
    <ligand>
        <name>(6S)-5,6,7,8-tetrahydrofolate</name>
        <dbReference type="ChEBI" id="CHEBI:57453"/>
    </ligand>
</feature>
<accession>A0A6L5GR60</accession>
<name>A0A6L5GR60_9FIRM</name>
<dbReference type="NCBIfam" id="TIGR00460">
    <property type="entry name" value="fmt"/>
    <property type="match status" value="1"/>
</dbReference>
<evidence type="ECO:0000256" key="2">
    <source>
        <dbReference type="ARBA" id="ARBA00012261"/>
    </source>
</evidence>
<comment type="catalytic activity">
    <reaction evidence="5">
        <text>L-methionyl-tRNA(fMet) + (6R)-10-formyltetrahydrofolate = N-formyl-L-methionyl-tRNA(fMet) + (6S)-5,6,7,8-tetrahydrofolate + H(+)</text>
        <dbReference type="Rhea" id="RHEA:24380"/>
        <dbReference type="Rhea" id="RHEA-COMP:9952"/>
        <dbReference type="Rhea" id="RHEA-COMP:9953"/>
        <dbReference type="ChEBI" id="CHEBI:15378"/>
        <dbReference type="ChEBI" id="CHEBI:57453"/>
        <dbReference type="ChEBI" id="CHEBI:78530"/>
        <dbReference type="ChEBI" id="CHEBI:78844"/>
        <dbReference type="ChEBI" id="CHEBI:195366"/>
        <dbReference type="EC" id="2.1.2.9"/>
    </reaction>
</comment>
<dbReference type="GO" id="GO:0004479">
    <property type="term" value="F:methionyl-tRNA formyltransferase activity"/>
    <property type="evidence" value="ECO:0007669"/>
    <property type="project" value="UniProtKB-UniRule"/>
</dbReference>
<reference evidence="8" key="1">
    <citation type="journal article" date="2020" name="Appl. Environ. Microbiol.">
        <title>Medium-Chain Fatty Acid Synthesis by 'Candidatus Weimeria bifida' gen. nov., sp. nov., and 'Candidatus Pseudoramibacter fermentans' sp. nov.</title>
        <authorList>
            <person name="Scarborough M.J."/>
            <person name="Myers K.S."/>
            <person name="Donohue T.J."/>
            <person name="Noguera D.R."/>
        </authorList>
    </citation>
    <scope>NUCLEOTIDE SEQUENCE</scope>
    <source>
        <strain evidence="8">EUB1.1</strain>
    </source>
</reference>
<dbReference type="AlphaFoldDB" id="A0A6L5GR60"/>
<dbReference type="CDD" id="cd08646">
    <property type="entry name" value="FMT_core_Met-tRNA-FMT_N"/>
    <property type="match status" value="1"/>
</dbReference>
<evidence type="ECO:0000256" key="3">
    <source>
        <dbReference type="ARBA" id="ARBA00022679"/>
    </source>
</evidence>
<dbReference type="Proteomes" id="UP000473648">
    <property type="component" value="Unassembled WGS sequence"/>
</dbReference>
<feature type="domain" description="Formyl transferase N-terminal" evidence="6">
    <location>
        <begin position="4"/>
        <end position="182"/>
    </location>
</feature>
<keyword evidence="9" id="KW-1185">Reference proteome</keyword>
<dbReference type="HAMAP" id="MF_00182">
    <property type="entry name" value="Formyl_trans"/>
    <property type="match status" value="1"/>
</dbReference>
<dbReference type="InterPro" id="IPR001555">
    <property type="entry name" value="GART_AS"/>
</dbReference>
<keyword evidence="3 5" id="KW-0808">Transferase</keyword>
<proteinExistence type="inferred from homology"/>
<dbReference type="CDD" id="cd08704">
    <property type="entry name" value="Met_tRNA_FMT_C"/>
    <property type="match status" value="1"/>
</dbReference>
<feature type="domain" description="Formyl transferase C-terminal" evidence="7">
    <location>
        <begin position="206"/>
        <end position="304"/>
    </location>
</feature>
<dbReference type="Gene3D" id="3.40.50.12230">
    <property type="match status" value="1"/>
</dbReference>
<dbReference type="Pfam" id="PF00551">
    <property type="entry name" value="Formyl_trans_N"/>
    <property type="match status" value="1"/>
</dbReference>
<dbReference type="EC" id="2.1.2.9" evidence="2 5"/>
<dbReference type="PANTHER" id="PTHR11138:SF5">
    <property type="entry name" value="METHIONYL-TRNA FORMYLTRANSFERASE, MITOCHONDRIAL"/>
    <property type="match status" value="1"/>
</dbReference>
<dbReference type="PANTHER" id="PTHR11138">
    <property type="entry name" value="METHIONYL-TRNA FORMYLTRANSFERASE"/>
    <property type="match status" value="1"/>
</dbReference>
<evidence type="ECO:0000259" key="7">
    <source>
        <dbReference type="Pfam" id="PF02911"/>
    </source>
</evidence>
<dbReference type="InterPro" id="IPR002376">
    <property type="entry name" value="Formyl_transf_N"/>
</dbReference>
<comment type="caution">
    <text evidence="8">The sequence shown here is derived from an EMBL/GenBank/DDBJ whole genome shotgun (WGS) entry which is preliminary data.</text>
</comment>
<keyword evidence="4 5" id="KW-0648">Protein biosynthesis</keyword>